<dbReference type="GO" id="GO:0034456">
    <property type="term" value="C:UTP-C complex"/>
    <property type="evidence" value="ECO:0007669"/>
    <property type="project" value="TreeGrafter"/>
</dbReference>
<comment type="caution">
    <text evidence="11">The sequence shown here is derived from an EMBL/GenBank/DDBJ whole genome shotgun (WGS) entry which is preliminary data.</text>
</comment>
<dbReference type="EMBL" id="JABANP010000326">
    <property type="protein sequence ID" value="KAF4684151.1"/>
    <property type="molecule type" value="Genomic_DNA"/>
</dbReference>
<gene>
    <name evidence="11" type="primary">NOL6</name>
    <name evidence="11" type="ORF">FOZ60_008165</name>
</gene>
<feature type="domain" description="Nrap protein" evidence="8">
    <location>
        <begin position="432"/>
        <end position="537"/>
    </location>
</feature>
<dbReference type="InterPro" id="IPR035370">
    <property type="entry name" value="Nrap_D5"/>
</dbReference>
<evidence type="ECO:0000256" key="4">
    <source>
        <dbReference type="ARBA" id="ARBA00023242"/>
    </source>
</evidence>
<comment type="subcellular location">
    <subcellularLocation>
        <location evidence="1 5">Nucleus</location>
        <location evidence="1 5">Nucleolus</location>
    </subcellularLocation>
</comment>
<dbReference type="InterPro" id="IPR035082">
    <property type="entry name" value="Nrap_D1"/>
</dbReference>
<feature type="domain" description="Nrap protein" evidence="6">
    <location>
        <begin position="119"/>
        <end position="250"/>
    </location>
</feature>
<dbReference type="InterPro" id="IPR005554">
    <property type="entry name" value="NOL6/Upt22"/>
</dbReference>
<accession>A0A7J6NM33</accession>
<dbReference type="GO" id="GO:0006409">
    <property type="term" value="P:tRNA export from nucleus"/>
    <property type="evidence" value="ECO:0007669"/>
    <property type="project" value="TreeGrafter"/>
</dbReference>
<organism evidence="11 12">
    <name type="scientific">Perkinsus olseni</name>
    <name type="common">Perkinsus atlanticus</name>
    <dbReference type="NCBI Taxonomy" id="32597"/>
    <lineage>
        <taxon>Eukaryota</taxon>
        <taxon>Sar</taxon>
        <taxon>Alveolata</taxon>
        <taxon>Perkinsozoa</taxon>
        <taxon>Perkinsea</taxon>
        <taxon>Perkinsida</taxon>
        <taxon>Perkinsidae</taxon>
        <taxon>Perkinsus</taxon>
    </lineage>
</organism>
<evidence type="ECO:0000259" key="8">
    <source>
        <dbReference type="Pfam" id="PF17404"/>
    </source>
</evidence>
<dbReference type="Pfam" id="PF03813">
    <property type="entry name" value="Nrap"/>
    <property type="match status" value="1"/>
</dbReference>
<dbReference type="InterPro" id="IPR035369">
    <property type="entry name" value="Nrap_D4"/>
</dbReference>
<dbReference type="Pfam" id="PF17405">
    <property type="entry name" value="Nrap_D4"/>
    <property type="match status" value="1"/>
</dbReference>
<evidence type="ECO:0000313" key="12">
    <source>
        <dbReference type="Proteomes" id="UP000541610"/>
    </source>
</evidence>
<evidence type="ECO:0000256" key="3">
    <source>
        <dbReference type="ARBA" id="ARBA00022884"/>
    </source>
</evidence>
<dbReference type="InterPro" id="IPR035368">
    <property type="entry name" value="Nrap_D3"/>
</dbReference>
<feature type="domain" description="Nrap protein" evidence="7">
    <location>
        <begin position="264"/>
        <end position="404"/>
    </location>
</feature>
<keyword evidence="3 5" id="KW-0694">RNA-binding</keyword>
<dbReference type="AlphaFoldDB" id="A0A7J6NM33"/>
<dbReference type="Pfam" id="PF17403">
    <property type="entry name" value="Nrap_D2"/>
    <property type="match status" value="1"/>
</dbReference>
<dbReference type="PANTHER" id="PTHR17972">
    <property type="entry name" value="NUCLEOLAR RNA-ASSOCIATED PROTEIN"/>
    <property type="match status" value="1"/>
</dbReference>
<dbReference type="Proteomes" id="UP000541610">
    <property type="component" value="Unassembled WGS sequence"/>
</dbReference>
<evidence type="ECO:0000259" key="10">
    <source>
        <dbReference type="Pfam" id="PF17406"/>
    </source>
</evidence>
<keyword evidence="4 5" id="KW-0539">Nucleus</keyword>
<dbReference type="Gene3D" id="1.10.1410.10">
    <property type="match status" value="1"/>
</dbReference>
<evidence type="ECO:0000259" key="6">
    <source>
        <dbReference type="Pfam" id="PF03813"/>
    </source>
</evidence>
<dbReference type="Pfam" id="PF17404">
    <property type="entry name" value="Nrap_D3"/>
    <property type="match status" value="1"/>
</dbReference>
<protein>
    <submittedName>
        <fullName evidence="11">Nucleolar protein 6</fullName>
    </submittedName>
</protein>
<evidence type="ECO:0000256" key="5">
    <source>
        <dbReference type="RuleBase" id="RU364032"/>
    </source>
</evidence>
<dbReference type="PANTHER" id="PTHR17972:SF0">
    <property type="entry name" value="NUCLEOLAR PROTEIN 6"/>
    <property type="match status" value="1"/>
</dbReference>
<dbReference type="OrthoDB" id="10251401at2759"/>
<evidence type="ECO:0000256" key="2">
    <source>
        <dbReference type="ARBA" id="ARBA00006674"/>
    </source>
</evidence>
<dbReference type="GO" id="GO:0032040">
    <property type="term" value="C:small-subunit processome"/>
    <property type="evidence" value="ECO:0007669"/>
    <property type="project" value="TreeGrafter"/>
</dbReference>
<evidence type="ECO:0000259" key="9">
    <source>
        <dbReference type="Pfam" id="PF17405"/>
    </source>
</evidence>
<comment type="similarity">
    <text evidence="2 5">Belongs to the NRAP family.</text>
</comment>
<dbReference type="InterPro" id="IPR035367">
    <property type="entry name" value="Nrap_D2"/>
</dbReference>
<dbReference type="GO" id="GO:0006364">
    <property type="term" value="P:rRNA processing"/>
    <property type="evidence" value="ECO:0007669"/>
    <property type="project" value="TreeGrafter"/>
</dbReference>
<dbReference type="GO" id="GO:0032545">
    <property type="term" value="C:CURI complex"/>
    <property type="evidence" value="ECO:0007669"/>
    <property type="project" value="TreeGrafter"/>
</dbReference>
<dbReference type="Pfam" id="PF17406">
    <property type="entry name" value="Nrap_D5"/>
    <property type="match status" value="1"/>
</dbReference>
<feature type="domain" description="Nrap protein" evidence="10">
    <location>
        <begin position="728"/>
        <end position="869"/>
    </location>
</feature>
<feature type="domain" description="Nrap protein" evidence="9">
    <location>
        <begin position="560"/>
        <end position="724"/>
    </location>
</feature>
<evidence type="ECO:0000313" key="11">
    <source>
        <dbReference type="EMBL" id="KAF4684151.1"/>
    </source>
</evidence>
<evidence type="ECO:0000259" key="7">
    <source>
        <dbReference type="Pfam" id="PF17403"/>
    </source>
</evidence>
<evidence type="ECO:0000256" key="1">
    <source>
        <dbReference type="ARBA" id="ARBA00004604"/>
    </source>
</evidence>
<sequence>MPPVVVAGPEAVAQAIVENNDNRTMHRSNLLRLQLEELLSSSAPNWGKLNKLSRMVKEVVSSVKKTQEKDLGSSFEEKFPDLYFFPSQQQHDFVFYTPEEVTVIGSYSKKACAKPRLAVDVGVVIPAKCLQSKDYLNGRYLNKRNAYVGELLRQLKEIMDGSKVELKIGYLCGDHAKPIVEVCPIGSTWVIRLLPCIGDGTDPTAISGPESSWLARLGLERNCYRIDGHDGEQPTPLYNSEVAEDIWIRSSSSASESGESHPAYAKAVTLLKIWAYQRGFLYRRDGEENAGLAGYHLAVVIDHVISSSSLPQSTSAYQIFKLALVLLSSTDWNSNALVMGSQEKEERSIPDRSDSAQLFSGFDRAYNIFWRVSLVTIGEVGLAAKHSLELLDDPKEADPFMEVFGENSGKSLRLRWDFAITLPMDGTFLESRRMEERVNRLLGRALNDRLKSLAVRRSLGKGTVTIGGILNSEHTGRLLDKGPSPKAEEAEAWRELWGPKSELRRFKDGTMLECCVWNGADDESVEGQIIRHILEHHEISYGDLYVTPLGHISGLRPADRNLWRNFELLRSALQGMEDIPLAIKDVRPSDPAFSYTSISQESSSISGLLEVVIEVESNSAWPSKPQAIIDTKLALLLKLREGLLVTEDFSDVNISATENPFMDVHVGGRRVTYRCRMWHREEVVQLATAATTTSPNKQRMDWEHFSPLRTLWYEPTHRNWIHSMTALYPCLAPAIRAAKRWLDKRLLLKGVDLDNFAELSMMHVVVNQNPQSPHTAVLLWLKLIENWHASQRPIFLLQSLTPGEEEEEGSEESQRLLEKLQTCYEAVPISTRPRMWISSRLDPHCLLVRTPSNALCQRMASLASASLKHALTASWKRILRPLPSENLSSLDVVITLVKNKVDVSLLQQQCARHFGSVGVFLCGARGSIMGIKWRPAASVATRKQLAGGMQHLAVSEDLVVPNYAWVLKNVVSGMCGGVVKDVKMHGVGTNLL</sequence>
<dbReference type="GO" id="GO:0003723">
    <property type="term" value="F:RNA binding"/>
    <property type="evidence" value="ECO:0007669"/>
    <property type="project" value="UniProtKB-KW"/>
</dbReference>
<proteinExistence type="inferred from homology"/>
<name>A0A7J6NM33_PEROL</name>
<reference evidence="11 12" key="1">
    <citation type="submission" date="2020-04" db="EMBL/GenBank/DDBJ databases">
        <title>Perkinsus olseni comparative genomics.</title>
        <authorList>
            <person name="Bogema D.R."/>
        </authorList>
    </citation>
    <scope>NUCLEOTIDE SEQUENCE [LARGE SCALE GENOMIC DNA]</scope>
    <source>
        <strain evidence="11">00978-12</strain>
    </source>
</reference>